<sequence length="478" mass="49705">MTAVTPVAAAQPLLDVEARGVHLTAVFDDLINPYSDLATNTWGNVEAIVTERFTNPAPFLSQVLDNHAGFGTGIAAAVQAGDIDALFEAVDLAPRTIAQNFLNIARALTDTSVSLDLNNLIGEIKSPPLLELLGMFFGGDPTINLIPMLQGLADDAIGSWGIQAGMPTALAIDAIGAPYHGIKALMENGAAFSDAVDAQNWQAAATTLLTSPATTTDAFLNGQGISIFDVLGFLGLDAGQLDSLPTIDLPAVNGIPFPNPNYNLLTDPLSHALLTARGDLGSIGVKSIDANFPLNGLLAPMQNPYIGATLSYTGGTVTFDEIAPVVVPKVCVPLFGCTGGYTIPGLSPEPMNFLGGDINLAPEYTGTKFGGLVPALVNWAPQELAKEINGTIPGPWSDIMTEFGELPEHVWNNFQLTWLLGEQGWLGMLTSALGLDSLGLDFPALGSLLDVGSLGGLLDPAVLGIDLVPNLAGALLGF</sequence>
<evidence type="ECO:0000313" key="1">
    <source>
        <dbReference type="EMBL" id="ORX03212.1"/>
    </source>
</evidence>
<dbReference type="AlphaFoldDB" id="A0A1X2EK25"/>
<evidence type="ECO:0008006" key="3">
    <source>
        <dbReference type="Google" id="ProtNLM"/>
    </source>
</evidence>
<name>A0A1X2EK25_9MYCO</name>
<reference evidence="1 2" key="1">
    <citation type="submission" date="2016-01" db="EMBL/GenBank/DDBJ databases">
        <title>The new phylogeny of the genus Mycobacterium.</title>
        <authorList>
            <person name="Tarcisio F."/>
            <person name="Conor M."/>
            <person name="Antonella G."/>
            <person name="Elisabetta G."/>
            <person name="Giulia F.S."/>
            <person name="Sara T."/>
            <person name="Anna F."/>
            <person name="Clotilde B."/>
            <person name="Roberto B."/>
            <person name="Veronica D.S."/>
            <person name="Fabio R."/>
            <person name="Monica P."/>
            <person name="Olivier J."/>
            <person name="Enrico T."/>
            <person name="Nicola S."/>
        </authorList>
    </citation>
    <scope>NUCLEOTIDE SEQUENCE [LARGE SCALE GENOMIC DNA]</scope>
    <source>
        <strain evidence="1 2">DSM 44153</strain>
    </source>
</reference>
<protein>
    <recommendedName>
        <fullName evidence="3">PE-PGRS family protein</fullName>
    </recommendedName>
</protein>
<proteinExistence type="predicted"/>
<keyword evidence="2" id="KW-1185">Reference proteome</keyword>
<accession>A0A1X2EK25</accession>
<gene>
    <name evidence="1" type="ORF">AWC30_11915</name>
</gene>
<dbReference type="OrthoDB" id="4761540at2"/>
<dbReference type="RefSeq" id="WP_085110404.1">
    <property type="nucleotide sequence ID" value="NZ_JACKSN010000200.1"/>
</dbReference>
<evidence type="ECO:0000313" key="2">
    <source>
        <dbReference type="Proteomes" id="UP000193090"/>
    </source>
</evidence>
<dbReference type="Proteomes" id="UP000193090">
    <property type="component" value="Unassembled WGS sequence"/>
</dbReference>
<organism evidence="1 2">
    <name type="scientific">Mycolicibacillus trivialis</name>
    <dbReference type="NCBI Taxonomy" id="1798"/>
    <lineage>
        <taxon>Bacteria</taxon>
        <taxon>Bacillati</taxon>
        <taxon>Actinomycetota</taxon>
        <taxon>Actinomycetes</taxon>
        <taxon>Mycobacteriales</taxon>
        <taxon>Mycobacteriaceae</taxon>
        <taxon>Mycolicibacillus</taxon>
    </lineage>
</organism>
<dbReference type="EMBL" id="LQPZ01000029">
    <property type="protein sequence ID" value="ORX03212.1"/>
    <property type="molecule type" value="Genomic_DNA"/>
</dbReference>
<comment type="caution">
    <text evidence="1">The sequence shown here is derived from an EMBL/GenBank/DDBJ whole genome shotgun (WGS) entry which is preliminary data.</text>
</comment>